<evidence type="ECO:0000313" key="2">
    <source>
        <dbReference type="EMBL" id="HJC06456.1"/>
    </source>
</evidence>
<accession>A0A9D2SH91</accession>
<evidence type="ECO:0000259" key="1">
    <source>
        <dbReference type="SMART" id="SM00382"/>
    </source>
</evidence>
<reference evidence="2" key="1">
    <citation type="journal article" date="2021" name="PeerJ">
        <title>Extensive microbial diversity within the chicken gut microbiome revealed by metagenomics and culture.</title>
        <authorList>
            <person name="Gilroy R."/>
            <person name="Ravi A."/>
            <person name="Getino M."/>
            <person name="Pursley I."/>
            <person name="Horton D.L."/>
            <person name="Alikhan N.F."/>
            <person name="Baker D."/>
            <person name="Gharbi K."/>
            <person name="Hall N."/>
            <person name="Watson M."/>
            <person name="Adriaenssens E.M."/>
            <person name="Foster-Nyarko E."/>
            <person name="Jarju S."/>
            <person name="Secka A."/>
            <person name="Antonio M."/>
            <person name="Oren A."/>
            <person name="Chaudhuri R.R."/>
            <person name="La Ragione R."/>
            <person name="Hildebrand F."/>
            <person name="Pallen M.J."/>
        </authorList>
    </citation>
    <scope>NUCLEOTIDE SEQUENCE</scope>
    <source>
        <strain evidence="2">CHK180-15479</strain>
    </source>
</reference>
<dbReference type="InterPro" id="IPR027417">
    <property type="entry name" value="P-loop_NTPase"/>
</dbReference>
<dbReference type="GO" id="GO:0005524">
    <property type="term" value="F:ATP binding"/>
    <property type="evidence" value="ECO:0007669"/>
    <property type="project" value="InterPro"/>
</dbReference>
<reference evidence="2" key="2">
    <citation type="submission" date="2021-04" db="EMBL/GenBank/DDBJ databases">
        <authorList>
            <person name="Gilroy R."/>
        </authorList>
    </citation>
    <scope>NUCLEOTIDE SEQUENCE</scope>
    <source>
        <strain evidence="2">CHK180-15479</strain>
    </source>
</reference>
<gene>
    <name evidence="2" type="ORF">H9704_09925</name>
</gene>
<sequence length="415" mass="48744">MERTFFTNIDIKKIRHLENISIPLDKEKRKHLILTGKNGSGKTSVLEAIVKYIQGFFAENGTSLEQAKSKYIRYLNKVSSLEPAEDSEENRQKNYELKKSLKFWEDQLKKLDAGISLGCTSDALLKEKYDQGNFIFAYYKSERKFQIEEYKNIEKIELHDKYKITENPGAKLAKYLVDLKATQAFSKDKAKIQKIDRWFQRFEDILRTIFEDNNLELKFNDETFQFSIYESDREPFDFNTMSSGYAAVLDIINDLIIRMEAKSGLRTEFDMEGVVLVDEIETHLHLELQKKILPILTTLFPNIQFIITTHSPFILNSLNNTVIYDLENKMLVENGMKNLPYEGIVEGYFKADRLSEELREKFSRYKELVSKDELTDEEYEEIDGLEYYLDEIPDYLAKELTAEYSRLKLEFSNRG</sequence>
<organism evidence="2 3">
    <name type="scientific">Candidatus Enterocloster excrementipullorum</name>
    <dbReference type="NCBI Taxonomy" id="2838559"/>
    <lineage>
        <taxon>Bacteria</taxon>
        <taxon>Bacillati</taxon>
        <taxon>Bacillota</taxon>
        <taxon>Clostridia</taxon>
        <taxon>Lachnospirales</taxon>
        <taxon>Lachnospiraceae</taxon>
        <taxon>Enterocloster</taxon>
    </lineage>
</organism>
<protein>
    <submittedName>
        <fullName evidence="2">AAA family ATPase</fullName>
    </submittedName>
</protein>
<dbReference type="EMBL" id="DWWT01000048">
    <property type="protein sequence ID" value="HJC06456.1"/>
    <property type="molecule type" value="Genomic_DNA"/>
</dbReference>
<proteinExistence type="predicted"/>
<dbReference type="InterPro" id="IPR051396">
    <property type="entry name" value="Bact_Antivir_Def_Nuclease"/>
</dbReference>
<dbReference type="InterPro" id="IPR003593">
    <property type="entry name" value="AAA+_ATPase"/>
</dbReference>
<name>A0A9D2SH91_9FIRM</name>
<dbReference type="Pfam" id="PF13304">
    <property type="entry name" value="AAA_21"/>
    <property type="match status" value="1"/>
</dbReference>
<dbReference type="SUPFAM" id="SSF52540">
    <property type="entry name" value="P-loop containing nucleoside triphosphate hydrolases"/>
    <property type="match status" value="1"/>
</dbReference>
<comment type="caution">
    <text evidence="2">The sequence shown here is derived from an EMBL/GenBank/DDBJ whole genome shotgun (WGS) entry which is preliminary data.</text>
</comment>
<feature type="domain" description="AAA+ ATPase" evidence="1">
    <location>
        <begin position="28"/>
        <end position="328"/>
    </location>
</feature>
<dbReference type="SMART" id="SM00382">
    <property type="entry name" value="AAA"/>
    <property type="match status" value="1"/>
</dbReference>
<dbReference type="PANTHER" id="PTHR43581">
    <property type="entry name" value="ATP/GTP PHOSPHATASE"/>
    <property type="match status" value="1"/>
</dbReference>
<dbReference type="AlphaFoldDB" id="A0A9D2SH91"/>
<dbReference type="InterPro" id="IPR003959">
    <property type="entry name" value="ATPase_AAA_core"/>
</dbReference>
<dbReference type="GO" id="GO:0016887">
    <property type="term" value="F:ATP hydrolysis activity"/>
    <property type="evidence" value="ECO:0007669"/>
    <property type="project" value="InterPro"/>
</dbReference>
<evidence type="ECO:0000313" key="3">
    <source>
        <dbReference type="Proteomes" id="UP000823910"/>
    </source>
</evidence>
<dbReference type="PANTHER" id="PTHR43581:SF2">
    <property type="entry name" value="EXCINUCLEASE ATPASE SUBUNIT"/>
    <property type="match status" value="1"/>
</dbReference>
<dbReference type="Proteomes" id="UP000823910">
    <property type="component" value="Unassembled WGS sequence"/>
</dbReference>
<dbReference type="Gene3D" id="3.40.50.300">
    <property type="entry name" value="P-loop containing nucleotide triphosphate hydrolases"/>
    <property type="match status" value="1"/>
</dbReference>